<evidence type="ECO:0000259" key="4">
    <source>
        <dbReference type="PROSITE" id="PS50110"/>
    </source>
</evidence>
<name>A0ABR4GSI2_9EURO</name>
<evidence type="ECO:0000313" key="5">
    <source>
        <dbReference type="EMBL" id="KAL2801509.1"/>
    </source>
</evidence>
<feature type="domain" description="Response regulatory" evidence="4">
    <location>
        <begin position="2"/>
        <end position="131"/>
    </location>
</feature>
<proteinExistence type="predicted"/>
<feature type="modified residue" description="4-aspartylphosphate" evidence="3">
    <location>
        <position position="58"/>
    </location>
</feature>
<evidence type="ECO:0000313" key="6">
    <source>
        <dbReference type="Proteomes" id="UP001610334"/>
    </source>
</evidence>
<keyword evidence="2" id="KW-0902">Two-component regulatory system</keyword>
<gene>
    <name evidence="5" type="ORF">BJX63DRAFT_417247</name>
</gene>
<dbReference type="Pfam" id="PF00072">
    <property type="entry name" value="Response_reg"/>
    <property type="match status" value="1"/>
</dbReference>
<comment type="caution">
    <text evidence="5">The sequence shown here is derived from an EMBL/GenBank/DDBJ whole genome shotgun (WGS) entry which is preliminary data.</text>
</comment>
<protein>
    <submittedName>
        <fullName evidence="5">CheY-like superfamily</fullName>
    </submittedName>
</protein>
<dbReference type="Proteomes" id="UP001610334">
    <property type="component" value="Unassembled WGS sequence"/>
</dbReference>
<dbReference type="SMART" id="SM00448">
    <property type="entry name" value="REC"/>
    <property type="match status" value="1"/>
</dbReference>
<evidence type="ECO:0000256" key="2">
    <source>
        <dbReference type="ARBA" id="ARBA00023012"/>
    </source>
</evidence>
<accession>A0ABR4GSI2</accession>
<dbReference type="CDD" id="cd17546">
    <property type="entry name" value="REC_hyHK_CKI1_RcsC-like"/>
    <property type="match status" value="1"/>
</dbReference>
<dbReference type="PANTHER" id="PTHR45339">
    <property type="entry name" value="HYBRID SIGNAL TRANSDUCTION HISTIDINE KINASE J"/>
    <property type="match status" value="1"/>
</dbReference>
<dbReference type="EMBL" id="JBFXLT010000384">
    <property type="protein sequence ID" value="KAL2801509.1"/>
    <property type="molecule type" value="Genomic_DNA"/>
</dbReference>
<evidence type="ECO:0000256" key="3">
    <source>
        <dbReference type="PROSITE-ProRule" id="PRU00169"/>
    </source>
</evidence>
<evidence type="ECO:0000256" key="1">
    <source>
        <dbReference type="ARBA" id="ARBA00022553"/>
    </source>
</evidence>
<keyword evidence="1 3" id="KW-0597">Phosphoprotein</keyword>
<dbReference type="SUPFAM" id="SSF52172">
    <property type="entry name" value="CheY-like"/>
    <property type="match status" value="1"/>
</dbReference>
<sequence>MHILIAEDNCVYQKVLEKIIARVDPGSTCTIVDDGKQALDYLASPPAACPRPDLILMDIAMPVLDGYDATAVIRTQLPFITDTKIATTPVVAMHTGSIVHQHMALRQRGFDDALEKPIRPNTVKQLLEFWVRRRIVLSPVPGPGRGLGLGGMRRDIVTMPPLVQVRGYKGPKSAL</sequence>
<reference evidence="5 6" key="1">
    <citation type="submission" date="2024-07" db="EMBL/GenBank/DDBJ databases">
        <title>Section-level genome sequencing and comparative genomics of Aspergillus sections Usti and Cavernicolus.</title>
        <authorList>
            <consortium name="Lawrence Berkeley National Laboratory"/>
            <person name="Nybo J.L."/>
            <person name="Vesth T.C."/>
            <person name="Theobald S."/>
            <person name="Frisvad J.C."/>
            <person name="Larsen T.O."/>
            <person name="Kjaerboelling I."/>
            <person name="Rothschild-Mancinelli K."/>
            <person name="Lyhne E.K."/>
            <person name="Kogle M.E."/>
            <person name="Barry K."/>
            <person name="Clum A."/>
            <person name="Na H."/>
            <person name="Ledsgaard L."/>
            <person name="Lin J."/>
            <person name="Lipzen A."/>
            <person name="Kuo A."/>
            <person name="Riley R."/>
            <person name="Mondo S."/>
            <person name="Labutti K."/>
            <person name="Haridas S."/>
            <person name="Pangalinan J."/>
            <person name="Salamov A.A."/>
            <person name="Simmons B.A."/>
            <person name="Magnuson J.K."/>
            <person name="Chen J."/>
            <person name="Drula E."/>
            <person name="Henrissat B."/>
            <person name="Wiebenga A."/>
            <person name="Lubbers R.J."/>
            <person name="Gomes A.C."/>
            <person name="Makela M.R."/>
            <person name="Stajich J."/>
            <person name="Grigoriev I.V."/>
            <person name="Mortensen U.H."/>
            <person name="De Vries R.P."/>
            <person name="Baker S.E."/>
            <person name="Andersen M.R."/>
        </authorList>
    </citation>
    <scope>NUCLEOTIDE SEQUENCE [LARGE SCALE GENOMIC DNA]</scope>
    <source>
        <strain evidence="5 6">CBS 588.65</strain>
    </source>
</reference>
<dbReference type="PANTHER" id="PTHR45339:SF1">
    <property type="entry name" value="HYBRID SIGNAL TRANSDUCTION HISTIDINE KINASE J"/>
    <property type="match status" value="1"/>
</dbReference>
<organism evidence="5 6">
    <name type="scientific">Aspergillus granulosus</name>
    <dbReference type="NCBI Taxonomy" id="176169"/>
    <lineage>
        <taxon>Eukaryota</taxon>
        <taxon>Fungi</taxon>
        <taxon>Dikarya</taxon>
        <taxon>Ascomycota</taxon>
        <taxon>Pezizomycotina</taxon>
        <taxon>Eurotiomycetes</taxon>
        <taxon>Eurotiomycetidae</taxon>
        <taxon>Eurotiales</taxon>
        <taxon>Aspergillaceae</taxon>
        <taxon>Aspergillus</taxon>
        <taxon>Aspergillus subgen. Nidulantes</taxon>
    </lineage>
</organism>
<dbReference type="Gene3D" id="3.40.50.2300">
    <property type="match status" value="1"/>
</dbReference>
<dbReference type="InterPro" id="IPR001789">
    <property type="entry name" value="Sig_transdc_resp-reg_receiver"/>
</dbReference>
<dbReference type="InterPro" id="IPR011006">
    <property type="entry name" value="CheY-like_superfamily"/>
</dbReference>
<dbReference type="PROSITE" id="PS50110">
    <property type="entry name" value="RESPONSE_REGULATORY"/>
    <property type="match status" value="1"/>
</dbReference>
<keyword evidence="6" id="KW-1185">Reference proteome</keyword>